<dbReference type="Proteomes" id="UP000504632">
    <property type="component" value="Chromosome 13"/>
</dbReference>
<dbReference type="GO" id="GO:0005178">
    <property type="term" value="F:integrin binding"/>
    <property type="evidence" value="ECO:0007669"/>
    <property type="project" value="InterPro"/>
</dbReference>
<name>A0A6J2WM70_CHACN</name>
<dbReference type="PROSITE" id="PS50835">
    <property type="entry name" value="IG_LIKE"/>
    <property type="match status" value="1"/>
</dbReference>
<feature type="domain" description="Ig-like" evidence="1">
    <location>
        <begin position="91"/>
        <end position="174"/>
    </location>
</feature>
<dbReference type="PANTHER" id="PTHR13771">
    <property type="entry name" value="INTERCELLULAR ADHESION MOLECULE"/>
    <property type="match status" value="1"/>
</dbReference>
<evidence type="ECO:0000313" key="3">
    <source>
        <dbReference type="RefSeq" id="XP_030645594.1"/>
    </source>
</evidence>
<dbReference type="InterPro" id="IPR036179">
    <property type="entry name" value="Ig-like_dom_sf"/>
</dbReference>
<dbReference type="GO" id="GO:0007155">
    <property type="term" value="P:cell adhesion"/>
    <property type="evidence" value="ECO:0007669"/>
    <property type="project" value="InterPro"/>
</dbReference>
<dbReference type="RefSeq" id="XP_030645594.1">
    <property type="nucleotide sequence ID" value="XM_030789734.1"/>
</dbReference>
<dbReference type="AlphaFoldDB" id="A0A6J2WM70"/>
<dbReference type="PANTHER" id="PTHR13771:SF9">
    <property type="entry name" value="INTERCELLULAR ADHESION MOLECULE 5"/>
    <property type="match status" value="1"/>
</dbReference>
<dbReference type="Pfam" id="PF03921">
    <property type="entry name" value="ICAM_N"/>
    <property type="match status" value="1"/>
</dbReference>
<dbReference type="GeneID" id="115826054"/>
<dbReference type="InParanoid" id="A0A6J2WM70"/>
<dbReference type="InterPro" id="IPR007110">
    <property type="entry name" value="Ig-like_dom"/>
</dbReference>
<dbReference type="InterPro" id="IPR013783">
    <property type="entry name" value="Ig-like_fold"/>
</dbReference>
<dbReference type="InterPro" id="IPR013768">
    <property type="entry name" value="ICAM_N"/>
</dbReference>
<gene>
    <name evidence="3" type="primary">LOC115826054</name>
</gene>
<dbReference type="SUPFAM" id="SSF48726">
    <property type="entry name" value="Immunoglobulin"/>
    <property type="match status" value="2"/>
</dbReference>
<evidence type="ECO:0000259" key="1">
    <source>
        <dbReference type="PROSITE" id="PS50835"/>
    </source>
</evidence>
<proteinExistence type="predicted"/>
<sequence>MSCSDLELSPPKAVVRFEDPVSANCSTSTKHYGMGWEAHVGKTKFCHYNDVNVITWNVTSLTDWVIEPICYVNAADGQHNKTLSVIVYKTPDSVSVSYVNHTDPVMEKTQYELQCNTKNIAPLQYLSVRWYKGQNLVDSQTFTDDSKTPVNVSVPLLITPSRADDGAQYRCEAELDLGAEGPQPPTTG</sequence>
<dbReference type="InterPro" id="IPR047012">
    <property type="entry name" value="ICAM_VCAM"/>
</dbReference>
<accession>A0A6J2WM70</accession>
<dbReference type="OrthoDB" id="5843397at2759"/>
<dbReference type="Gene3D" id="2.60.40.10">
    <property type="entry name" value="Immunoglobulins"/>
    <property type="match status" value="2"/>
</dbReference>
<organism evidence="2 3">
    <name type="scientific">Chanos chanos</name>
    <name type="common">Milkfish</name>
    <name type="synonym">Mugil chanos</name>
    <dbReference type="NCBI Taxonomy" id="29144"/>
    <lineage>
        <taxon>Eukaryota</taxon>
        <taxon>Metazoa</taxon>
        <taxon>Chordata</taxon>
        <taxon>Craniata</taxon>
        <taxon>Vertebrata</taxon>
        <taxon>Euteleostomi</taxon>
        <taxon>Actinopterygii</taxon>
        <taxon>Neopterygii</taxon>
        <taxon>Teleostei</taxon>
        <taxon>Ostariophysi</taxon>
        <taxon>Gonorynchiformes</taxon>
        <taxon>Chanidae</taxon>
        <taxon>Chanos</taxon>
    </lineage>
</organism>
<evidence type="ECO:0000313" key="2">
    <source>
        <dbReference type="Proteomes" id="UP000504632"/>
    </source>
</evidence>
<reference evidence="3" key="1">
    <citation type="submission" date="2025-08" db="UniProtKB">
        <authorList>
            <consortium name="RefSeq"/>
        </authorList>
    </citation>
    <scope>IDENTIFICATION</scope>
</reference>
<keyword evidence="2" id="KW-1185">Reference proteome</keyword>
<protein>
    <submittedName>
        <fullName evidence="3">Intercellular adhesion molecule 1-like</fullName>
    </submittedName>
</protein>